<feature type="compositionally biased region" description="Basic and acidic residues" evidence="1">
    <location>
        <begin position="80"/>
        <end position="90"/>
    </location>
</feature>
<dbReference type="EMBL" id="QGKX02000095">
    <property type="protein sequence ID" value="KAF3571262.1"/>
    <property type="molecule type" value="Genomic_DNA"/>
</dbReference>
<accession>A0A8S9RF59</accession>
<evidence type="ECO:0000256" key="1">
    <source>
        <dbReference type="SAM" id="MobiDB-lite"/>
    </source>
</evidence>
<organism evidence="2 3">
    <name type="scientific">Brassica cretica</name>
    <name type="common">Mustard</name>
    <dbReference type="NCBI Taxonomy" id="69181"/>
    <lineage>
        <taxon>Eukaryota</taxon>
        <taxon>Viridiplantae</taxon>
        <taxon>Streptophyta</taxon>
        <taxon>Embryophyta</taxon>
        <taxon>Tracheophyta</taxon>
        <taxon>Spermatophyta</taxon>
        <taxon>Magnoliopsida</taxon>
        <taxon>eudicotyledons</taxon>
        <taxon>Gunneridae</taxon>
        <taxon>Pentapetalae</taxon>
        <taxon>rosids</taxon>
        <taxon>malvids</taxon>
        <taxon>Brassicales</taxon>
        <taxon>Brassicaceae</taxon>
        <taxon>Brassiceae</taxon>
        <taxon>Brassica</taxon>
    </lineage>
</organism>
<sequence length="90" mass="10256">MGSLVQAVSSLCRALSHRYRRNQPSPLRSLTATTLLTWSQVSISVALLHHRFSCQAVTALCRAQPRRQFTPRRAPSLRPSSDREARELQW</sequence>
<protein>
    <submittedName>
        <fullName evidence="2">Uncharacterized protein</fullName>
    </submittedName>
</protein>
<gene>
    <name evidence="2" type="ORF">F2Q69_00059032</name>
</gene>
<evidence type="ECO:0000313" key="3">
    <source>
        <dbReference type="Proteomes" id="UP000712600"/>
    </source>
</evidence>
<comment type="caution">
    <text evidence="2">The sequence shown here is derived from an EMBL/GenBank/DDBJ whole genome shotgun (WGS) entry which is preliminary data.</text>
</comment>
<dbReference type="AlphaFoldDB" id="A0A8S9RF59"/>
<feature type="region of interest" description="Disordered" evidence="1">
    <location>
        <begin position="68"/>
        <end position="90"/>
    </location>
</feature>
<dbReference type="Proteomes" id="UP000712600">
    <property type="component" value="Unassembled WGS sequence"/>
</dbReference>
<name>A0A8S9RF59_BRACR</name>
<reference evidence="2" key="1">
    <citation type="submission" date="2019-12" db="EMBL/GenBank/DDBJ databases">
        <title>Genome sequencing and annotation of Brassica cretica.</title>
        <authorList>
            <person name="Studholme D.J."/>
            <person name="Sarris P."/>
        </authorList>
    </citation>
    <scope>NUCLEOTIDE SEQUENCE</scope>
    <source>
        <strain evidence="2">PFS-109/04</strain>
        <tissue evidence="2">Leaf</tissue>
    </source>
</reference>
<evidence type="ECO:0000313" key="2">
    <source>
        <dbReference type="EMBL" id="KAF3571262.1"/>
    </source>
</evidence>
<proteinExistence type="predicted"/>